<dbReference type="Gene3D" id="3.50.50.60">
    <property type="entry name" value="FAD/NAD(P)-binding domain"/>
    <property type="match status" value="1"/>
</dbReference>
<dbReference type="Gene3D" id="3.40.30.20">
    <property type="match status" value="1"/>
</dbReference>
<name>A0ABR2WIR2_9FUNG</name>
<evidence type="ECO:0000256" key="3">
    <source>
        <dbReference type="ARBA" id="ARBA00022827"/>
    </source>
</evidence>
<comment type="caution">
    <text evidence="6">The sequence shown here is derived from an EMBL/GenBank/DDBJ whole genome shotgun (WGS) entry which is preliminary data.</text>
</comment>
<dbReference type="EMBL" id="JASJQH010001412">
    <property type="protein sequence ID" value="KAK9761395.1"/>
    <property type="molecule type" value="Genomic_DNA"/>
</dbReference>
<evidence type="ECO:0000259" key="5">
    <source>
        <dbReference type="Pfam" id="PF01494"/>
    </source>
</evidence>
<dbReference type="Pfam" id="PF01494">
    <property type="entry name" value="FAD_binding_3"/>
    <property type="match status" value="1"/>
</dbReference>
<keyword evidence="4" id="KW-0560">Oxidoreductase</keyword>
<dbReference type="Proteomes" id="UP001479436">
    <property type="component" value="Unassembled WGS sequence"/>
</dbReference>
<dbReference type="InterPro" id="IPR038220">
    <property type="entry name" value="PHOX_C_sf"/>
</dbReference>
<reference evidence="6 7" key="1">
    <citation type="submission" date="2023-04" db="EMBL/GenBank/DDBJ databases">
        <title>Genome of Basidiobolus ranarum AG-B5.</title>
        <authorList>
            <person name="Stajich J.E."/>
            <person name="Carter-House D."/>
            <person name="Gryganskyi A."/>
        </authorList>
    </citation>
    <scope>NUCLEOTIDE SEQUENCE [LARGE SCALE GENOMIC DNA]</scope>
    <source>
        <strain evidence="6 7">AG-B5</strain>
    </source>
</reference>
<evidence type="ECO:0000313" key="6">
    <source>
        <dbReference type="EMBL" id="KAK9761395.1"/>
    </source>
</evidence>
<dbReference type="PRINTS" id="PR00420">
    <property type="entry name" value="RNGMNOXGNASE"/>
</dbReference>
<evidence type="ECO:0000256" key="4">
    <source>
        <dbReference type="ARBA" id="ARBA00023002"/>
    </source>
</evidence>
<comment type="cofactor">
    <cofactor evidence="1">
        <name>FAD</name>
        <dbReference type="ChEBI" id="CHEBI:57692"/>
    </cofactor>
</comment>
<dbReference type="InterPro" id="IPR002938">
    <property type="entry name" value="FAD-bd"/>
</dbReference>
<feature type="domain" description="FAD-binding" evidence="5">
    <location>
        <begin position="20"/>
        <end position="365"/>
    </location>
</feature>
<organism evidence="6 7">
    <name type="scientific">Basidiobolus ranarum</name>
    <dbReference type="NCBI Taxonomy" id="34480"/>
    <lineage>
        <taxon>Eukaryota</taxon>
        <taxon>Fungi</taxon>
        <taxon>Fungi incertae sedis</taxon>
        <taxon>Zoopagomycota</taxon>
        <taxon>Entomophthoromycotina</taxon>
        <taxon>Basidiobolomycetes</taxon>
        <taxon>Basidiobolales</taxon>
        <taxon>Basidiobolaceae</taxon>
        <taxon>Basidiobolus</taxon>
    </lineage>
</organism>
<dbReference type="PANTHER" id="PTHR43004:SF19">
    <property type="entry name" value="BINDING MONOOXYGENASE, PUTATIVE (JCVI)-RELATED"/>
    <property type="match status" value="1"/>
</dbReference>
<protein>
    <recommendedName>
        <fullName evidence="5">FAD-binding domain-containing protein</fullName>
    </recommendedName>
</protein>
<proteinExistence type="predicted"/>
<keyword evidence="3" id="KW-0274">FAD</keyword>
<dbReference type="SUPFAM" id="SSF54373">
    <property type="entry name" value="FAD-linked reductases, C-terminal domain"/>
    <property type="match status" value="1"/>
</dbReference>
<dbReference type="Gene3D" id="3.30.9.10">
    <property type="entry name" value="D-Amino Acid Oxidase, subunit A, domain 2"/>
    <property type="match status" value="1"/>
</dbReference>
<sequence length="578" mass="64498">MKKVAHLLLKHNLRNMSHSKTEILVIGGGPVGLASAISFAQVGFDVRIIDENSSHVKESRALAVHARTMEVFRNLGVVDEFLEKSFHVHRLNFHSEGKSIAQLSLDQLDTPCAAIFSLPQVRTEKILSNHLAITHGISIERNTELIDFENSEDKVMVKVTRRGDDGKEKEETIEIKYLIGCDGAHSTVRKKLGAQFEGLSIKNKWYFMDVEIDTDLPSCHDFNMIWNGPNSLLLIPMGENTYQVFVDSESTDVLDVNLTEEAYIKLAKDLISPFKFDVKKVIWFTDFQVNERKVKDYGQGRIFLCGDAAHIHSPAGGQGMNTGIQDGYNLAWKLGVIEHHHGRRSTLISSYTEERGPIASGVLNASGALLRTFLSNVSFLSSIRSQLVYVVGSIPFAREIATQKLVGFTTEYPSGPLTIPHGGWISRGPTCIKSGRRVPDITVHGLETKSLYDFFSKPTTFHLLLWVPLNSTSMDATQTLVSMIAQLRSTYDGATSFIEPLVITDETNNADKTTVSILKENFGPENIFNVTFDDVKIKFGFTNNDPVALIIRPNGYLRLAVYLQNTSQIDEYFKGFMS</sequence>
<keyword evidence="7" id="KW-1185">Reference proteome</keyword>
<keyword evidence="2" id="KW-0285">Flavoprotein</keyword>
<dbReference type="PANTHER" id="PTHR43004">
    <property type="entry name" value="TRK SYSTEM POTASSIUM UPTAKE PROTEIN"/>
    <property type="match status" value="1"/>
</dbReference>
<dbReference type="SUPFAM" id="SSF51905">
    <property type="entry name" value="FAD/NAD(P)-binding domain"/>
    <property type="match status" value="1"/>
</dbReference>
<evidence type="ECO:0000313" key="7">
    <source>
        <dbReference type="Proteomes" id="UP001479436"/>
    </source>
</evidence>
<dbReference type="InterPro" id="IPR036188">
    <property type="entry name" value="FAD/NAD-bd_sf"/>
</dbReference>
<evidence type="ECO:0000256" key="2">
    <source>
        <dbReference type="ARBA" id="ARBA00022630"/>
    </source>
</evidence>
<evidence type="ECO:0000256" key="1">
    <source>
        <dbReference type="ARBA" id="ARBA00001974"/>
    </source>
</evidence>
<accession>A0ABR2WIR2</accession>
<gene>
    <name evidence="6" type="ORF">K7432_013744</name>
</gene>
<dbReference type="InterPro" id="IPR050641">
    <property type="entry name" value="RIFMO-like"/>
</dbReference>